<dbReference type="RefSeq" id="WP_119627906.1">
    <property type="nucleotide sequence ID" value="NZ_AP017928.1"/>
</dbReference>
<proteinExistence type="predicted"/>
<dbReference type="OrthoDB" id="5574343at2"/>
<evidence type="ECO:0000313" key="2">
    <source>
        <dbReference type="EMBL" id="BBA32043.1"/>
    </source>
</evidence>
<organism evidence="2 3">
    <name type="scientific">Methylocaldum marinum</name>
    <dbReference type="NCBI Taxonomy" id="1432792"/>
    <lineage>
        <taxon>Bacteria</taxon>
        <taxon>Pseudomonadati</taxon>
        <taxon>Pseudomonadota</taxon>
        <taxon>Gammaproteobacteria</taxon>
        <taxon>Methylococcales</taxon>
        <taxon>Methylococcaceae</taxon>
        <taxon>Methylocaldum</taxon>
    </lineage>
</organism>
<gene>
    <name evidence="2" type="ORF">sS8_0074</name>
</gene>
<dbReference type="KEGG" id="mmai:sS8_0074"/>
<feature type="chain" id="PRO_5012922490" description="PEP-CTERM protein-sorting domain-containing protein" evidence="1">
    <location>
        <begin position="24"/>
        <end position="199"/>
    </location>
</feature>
<evidence type="ECO:0000256" key="1">
    <source>
        <dbReference type="SAM" id="SignalP"/>
    </source>
</evidence>
<dbReference type="EMBL" id="AP017928">
    <property type="protein sequence ID" value="BBA32043.1"/>
    <property type="molecule type" value="Genomic_DNA"/>
</dbReference>
<evidence type="ECO:0000313" key="3">
    <source>
        <dbReference type="Proteomes" id="UP000266313"/>
    </source>
</evidence>
<name>A0A286T5P1_9GAMM</name>
<keyword evidence="3" id="KW-1185">Reference proteome</keyword>
<feature type="signal peptide" evidence="1">
    <location>
        <begin position="1"/>
        <end position="23"/>
    </location>
</feature>
<reference evidence="2 3" key="1">
    <citation type="submission" date="2016-12" db="EMBL/GenBank/DDBJ databases">
        <title>Genome sequencing of Methylocaldum marinum.</title>
        <authorList>
            <person name="Takeuchi M."/>
            <person name="Kamagata Y."/>
            <person name="Hiraoka S."/>
            <person name="Oshima K."/>
            <person name="Hattori M."/>
            <person name="Iwasaki W."/>
        </authorList>
    </citation>
    <scope>NUCLEOTIDE SEQUENCE [LARGE SCALE GENOMIC DNA]</scope>
    <source>
        <strain evidence="2 3">S8</strain>
    </source>
</reference>
<evidence type="ECO:0008006" key="4">
    <source>
        <dbReference type="Google" id="ProtNLM"/>
    </source>
</evidence>
<protein>
    <recommendedName>
        <fullName evidence="4">PEP-CTERM protein-sorting domain-containing protein</fullName>
    </recommendedName>
</protein>
<dbReference type="AlphaFoldDB" id="A0A286T5P1"/>
<sequence>MPTLKAHSAVAVLWLLTTAPCHSAVLSLDPVDAAPIRAGDTFSIDLILTEAFAGLNAGDELLAFGFETAFESSAAKLTGVTYASSFGDDAALLGLDLAGSAFPGIPNIPDNQSVTLATLEFYAIHAGAFGLSLSGDPSEPDQGLFFGLHGPYAANAALSVDIQPSAVPVPAAFWLFASGLAGLSGRRVCRTDRGKDAVG</sequence>
<keyword evidence="1" id="KW-0732">Signal</keyword>
<dbReference type="Proteomes" id="UP000266313">
    <property type="component" value="Chromosome"/>
</dbReference>
<accession>A0A286T5P1</accession>